<feature type="compositionally biased region" description="Low complexity" evidence="1">
    <location>
        <begin position="137"/>
        <end position="150"/>
    </location>
</feature>
<evidence type="ECO:0000256" key="1">
    <source>
        <dbReference type="SAM" id="MobiDB-lite"/>
    </source>
</evidence>
<evidence type="ECO:0000313" key="2">
    <source>
        <dbReference type="EMBL" id="KAK4108196.1"/>
    </source>
</evidence>
<dbReference type="AlphaFoldDB" id="A0AAN6QIS6"/>
<feature type="compositionally biased region" description="Gly residues" evidence="1">
    <location>
        <begin position="153"/>
        <end position="166"/>
    </location>
</feature>
<accession>A0AAN6QIS6</accession>
<reference evidence="2" key="1">
    <citation type="journal article" date="2023" name="Mol. Phylogenet. Evol.">
        <title>Genome-scale phylogeny and comparative genomics of the fungal order Sordariales.</title>
        <authorList>
            <person name="Hensen N."/>
            <person name="Bonometti L."/>
            <person name="Westerberg I."/>
            <person name="Brannstrom I.O."/>
            <person name="Guillou S."/>
            <person name="Cros-Aarteil S."/>
            <person name="Calhoun S."/>
            <person name="Haridas S."/>
            <person name="Kuo A."/>
            <person name="Mondo S."/>
            <person name="Pangilinan J."/>
            <person name="Riley R."/>
            <person name="LaButti K."/>
            <person name="Andreopoulos B."/>
            <person name="Lipzen A."/>
            <person name="Chen C."/>
            <person name="Yan M."/>
            <person name="Daum C."/>
            <person name="Ng V."/>
            <person name="Clum A."/>
            <person name="Steindorff A."/>
            <person name="Ohm R.A."/>
            <person name="Martin F."/>
            <person name="Silar P."/>
            <person name="Natvig D.O."/>
            <person name="Lalanne C."/>
            <person name="Gautier V."/>
            <person name="Ament-Velasquez S.L."/>
            <person name="Kruys A."/>
            <person name="Hutchinson M.I."/>
            <person name="Powell A.J."/>
            <person name="Barry K."/>
            <person name="Miller A.N."/>
            <person name="Grigoriev I.V."/>
            <person name="Debuchy R."/>
            <person name="Gladieux P."/>
            <person name="Hiltunen Thoren M."/>
            <person name="Johannesson H."/>
        </authorList>
    </citation>
    <scope>NUCLEOTIDE SEQUENCE</scope>
    <source>
        <strain evidence="2">CBS 508.74</strain>
    </source>
</reference>
<organism evidence="2 3">
    <name type="scientific">Canariomyces notabilis</name>
    <dbReference type="NCBI Taxonomy" id="2074819"/>
    <lineage>
        <taxon>Eukaryota</taxon>
        <taxon>Fungi</taxon>
        <taxon>Dikarya</taxon>
        <taxon>Ascomycota</taxon>
        <taxon>Pezizomycotina</taxon>
        <taxon>Sordariomycetes</taxon>
        <taxon>Sordariomycetidae</taxon>
        <taxon>Sordariales</taxon>
        <taxon>Chaetomiaceae</taxon>
        <taxon>Canariomyces</taxon>
    </lineage>
</organism>
<dbReference type="GeneID" id="89940304"/>
<proteinExistence type="predicted"/>
<protein>
    <submittedName>
        <fullName evidence="2">Uncharacterized protein</fullName>
    </submittedName>
</protein>
<dbReference type="RefSeq" id="XP_064665766.1">
    <property type="nucleotide sequence ID" value="XM_064816179.1"/>
</dbReference>
<feature type="compositionally biased region" description="Polar residues" evidence="1">
    <location>
        <begin position="127"/>
        <end position="136"/>
    </location>
</feature>
<dbReference type="EMBL" id="MU853365">
    <property type="protein sequence ID" value="KAK4108196.1"/>
    <property type="molecule type" value="Genomic_DNA"/>
</dbReference>
<evidence type="ECO:0000313" key="3">
    <source>
        <dbReference type="Proteomes" id="UP001302812"/>
    </source>
</evidence>
<feature type="region of interest" description="Disordered" evidence="1">
    <location>
        <begin position="118"/>
        <end position="166"/>
    </location>
</feature>
<gene>
    <name evidence="2" type="ORF">N656DRAFT_784486</name>
</gene>
<dbReference type="Proteomes" id="UP001302812">
    <property type="component" value="Unassembled WGS sequence"/>
</dbReference>
<reference evidence="2" key="2">
    <citation type="submission" date="2023-05" db="EMBL/GenBank/DDBJ databases">
        <authorList>
            <consortium name="Lawrence Berkeley National Laboratory"/>
            <person name="Steindorff A."/>
            <person name="Hensen N."/>
            <person name="Bonometti L."/>
            <person name="Westerberg I."/>
            <person name="Brannstrom I.O."/>
            <person name="Guillou S."/>
            <person name="Cros-Aarteil S."/>
            <person name="Calhoun S."/>
            <person name="Haridas S."/>
            <person name="Kuo A."/>
            <person name="Mondo S."/>
            <person name="Pangilinan J."/>
            <person name="Riley R."/>
            <person name="Labutti K."/>
            <person name="Andreopoulos B."/>
            <person name="Lipzen A."/>
            <person name="Chen C."/>
            <person name="Yanf M."/>
            <person name="Daum C."/>
            <person name="Ng V."/>
            <person name="Clum A."/>
            <person name="Ohm R."/>
            <person name="Martin F."/>
            <person name="Silar P."/>
            <person name="Natvig D."/>
            <person name="Lalanne C."/>
            <person name="Gautier V."/>
            <person name="Ament-Velasquez S.L."/>
            <person name="Kruys A."/>
            <person name="Hutchinson M.I."/>
            <person name="Powell A.J."/>
            <person name="Barry K."/>
            <person name="Miller A.N."/>
            <person name="Grigoriev I.V."/>
            <person name="Debuchy R."/>
            <person name="Gladieux P."/>
            <person name="Thoren M.H."/>
            <person name="Johannesson H."/>
        </authorList>
    </citation>
    <scope>NUCLEOTIDE SEQUENCE</scope>
    <source>
        <strain evidence="2">CBS 508.74</strain>
    </source>
</reference>
<comment type="caution">
    <text evidence="2">The sequence shown here is derived from an EMBL/GenBank/DDBJ whole genome shotgun (WGS) entry which is preliminary data.</text>
</comment>
<sequence>MEAVESCCEIYVENYSVGTSPPPFFDPKDFESLPPHQTFHLQLQPHQSINRFPTSKSIALYHSRTRERYRDLLQQKTIISRALNCSWCQSTSLTSSFLPQGRATDSDSDTATATATAIQQQRQRQRYSGNSRAASQANNADNHIANNIVASEGGQGAGQGAGQGTD</sequence>
<name>A0AAN6QIS6_9PEZI</name>
<keyword evidence="3" id="KW-1185">Reference proteome</keyword>